<proteinExistence type="predicted"/>
<keyword evidence="3" id="KW-1185">Reference proteome</keyword>
<dbReference type="AlphaFoldDB" id="A0A9W4I9E8"/>
<evidence type="ECO:0000313" key="3">
    <source>
        <dbReference type="Proteomes" id="UP001152649"/>
    </source>
</evidence>
<evidence type="ECO:0000313" key="2">
    <source>
        <dbReference type="EMBL" id="CAG8245128.1"/>
    </source>
</evidence>
<dbReference type="Proteomes" id="UP001152649">
    <property type="component" value="Unassembled WGS sequence"/>
</dbReference>
<reference evidence="2" key="1">
    <citation type="submission" date="2021-07" db="EMBL/GenBank/DDBJ databases">
        <authorList>
            <person name="Branca A.L. A."/>
        </authorList>
    </citation>
    <scope>NUCLEOTIDE SEQUENCE</scope>
</reference>
<accession>A0A9W4I9E8</accession>
<evidence type="ECO:0000259" key="1">
    <source>
        <dbReference type="PROSITE" id="PS50097"/>
    </source>
</evidence>
<organism evidence="2 3">
    <name type="scientific">Penicillium salamii</name>
    <dbReference type="NCBI Taxonomy" id="1612424"/>
    <lineage>
        <taxon>Eukaryota</taxon>
        <taxon>Fungi</taxon>
        <taxon>Dikarya</taxon>
        <taxon>Ascomycota</taxon>
        <taxon>Pezizomycotina</taxon>
        <taxon>Eurotiomycetes</taxon>
        <taxon>Eurotiomycetidae</taxon>
        <taxon>Eurotiales</taxon>
        <taxon>Aspergillaceae</taxon>
        <taxon>Penicillium</taxon>
    </lineage>
</organism>
<dbReference type="PANTHER" id="PTHR47843">
    <property type="entry name" value="BTB DOMAIN-CONTAINING PROTEIN-RELATED"/>
    <property type="match status" value="1"/>
</dbReference>
<dbReference type="PROSITE" id="PS50097">
    <property type="entry name" value="BTB"/>
    <property type="match status" value="1"/>
</dbReference>
<dbReference type="SMART" id="SM00225">
    <property type="entry name" value="BTB"/>
    <property type="match status" value="1"/>
</dbReference>
<gene>
    <name evidence="2" type="ORF">PSALAMII_LOCUS585</name>
</gene>
<sequence length="215" mass="23821">MLLDPKYSDLNIVCSDKVFSVHKCIVCTQSEFFAKACDGGFHEASANEIKLPEEEPALVQKMVEYLYTSNYIMDAHSSVPKGTDSSENPPAVFDDFSFHVSMYSLADRMFISGLKALASQKTERGLLERLDASSFPRAIIKIGDDCFHTPIVLYHTPLHAASPIGRRSAANSGSKYILLAEKSHDRTLHKINHTDPHTKQYNCAGTLQQGGLRVV</sequence>
<name>A0A9W4I9E8_9EURO</name>
<dbReference type="OrthoDB" id="20828at2759"/>
<dbReference type="InterPro" id="IPR011333">
    <property type="entry name" value="SKP1/BTB/POZ_sf"/>
</dbReference>
<protein>
    <recommendedName>
        <fullName evidence="1">BTB domain-containing protein</fullName>
    </recommendedName>
</protein>
<dbReference type="EMBL" id="CAJVPG010000022">
    <property type="protein sequence ID" value="CAG8245128.1"/>
    <property type="molecule type" value="Genomic_DNA"/>
</dbReference>
<dbReference type="SUPFAM" id="SSF54695">
    <property type="entry name" value="POZ domain"/>
    <property type="match status" value="1"/>
</dbReference>
<dbReference type="Gene3D" id="3.30.710.10">
    <property type="entry name" value="Potassium Channel Kv1.1, Chain A"/>
    <property type="match status" value="1"/>
</dbReference>
<feature type="domain" description="BTB" evidence="1">
    <location>
        <begin position="8"/>
        <end position="75"/>
    </location>
</feature>
<dbReference type="CDD" id="cd18186">
    <property type="entry name" value="BTB_POZ_ZBTB_KLHL-like"/>
    <property type="match status" value="1"/>
</dbReference>
<dbReference type="PANTHER" id="PTHR47843:SF5">
    <property type="entry name" value="BTB_POZ DOMAIN PROTEIN"/>
    <property type="match status" value="1"/>
</dbReference>
<comment type="caution">
    <text evidence="2">The sequence shown here is derived from an EMBL/GenBank/DDBJ whole genome shotgun (WGS) entry which is preliminary data.</text>
</comment>
<dbReference type="InterPro" id="IPR000210">
    <property type="entry name" value="BTB/POZ_dom"/>
</dbReference>
<dbReference type="Pfam" id="PF00651">
    <property type="entry name" value="BTB"/>
    <property type="match status" value="1"/>
</dbReference>